<dbReference type="Gene3D" id="3.30.450.40">
    <property type="match status" value="1"/>
</dbReference>
<evidence type="ECO:0000313" key="7">
    <source>
        <dbReference type="Proteomes" id="UP000031561"/>
    </source>
</evidence>
<keyword evidence="3" id="KW-0812">Transmembrane</keyword>
<feature type="domain" description="Methyl-accepting transducer" evidence="5">
    <location>
        <begin position="341"/>
        <end position="572"/>
    </location>
</feature>
<evidence type="ECO:0000259" key="5">
    <source>
        <dbReference type="PROSITE" id="PS50111"/>
    </source>
</evidence>
<feature type="compositionally biased region" description="Low complexity" evidence="2">
    <location>
        <begin position="84"/>
        <end position="95"/>
    </location>
</feature>
<feature type="compositionally biased region" description="Low complexity" evidence="2">
    <location>
        <begin position="10"/>
        <end position="21"/>
    </location>
</feature>
<dbReference type="InterPro" id="IPR003018">
    <property type="entry name" value="GAF"/>
</dbReference>
<gene>
    <name evidence="6" type="ORF">QQ91_0019235</name>
</gene>
<dbReference type="PROSITE" id="PS50111">
    <property type="entry name" value="CHEMOTAXIS_TRANSDUC_2"/>
    <property type="match status" value="1"/>
</dbReference>
<accession>A0ABD4T8W8</accession>
<dbReference type="InterPro" id="IPR016132">
    <property type="entry name" value="Phyto_chromo_attachment"/>
</dbReference>
<dbReference type="EMBL" id="JTHE03000107">
    <property type="protein sequence ID" value="MCM1984959.1"/>
    <property type="molecule type" value="Genomic_DNA"/>
</dbReference>
<evidence type="ECO:0000256" key="2">
    <source>
        <dbReference type="SAM" id="MobiDB-lite"/>
    </source>
</evidence>
<protein>
    <submittedName>
        <fullName evidence="6">GAF domain-containing protein</fullName>
    </submittedName>
</protein>
<evidence type="ECO:0000256" key="1">
    <source>
        <dbReference type="PROSITE-ProRule" id="PRU00284"/>
    </source>
</evidence>
<dbReference type="Pfam" id="PF01590">
    <property type="entry name" value="GAF"/>
    <property type="match status" value="1"/>
</dbReference>
<dbReference type="SUPFAM" id="SSF58104">
    <property type="entry name" value="Methyl-accepting chemotaxis protein (MCP) signaling domain"/>
    <property type="match status" value="1"/>
</dbReference>
<feature type="domain" description="Phytochrome chromophore attachment site" evidence="4">
    <location>
        <begin position="174"/>
        <end position="310"/>
    </location>
</feature>
<evidence type="ECO:0000256" key="3">
    <source>
        <dbReference type="SAM" id="Phobius"/>
    </source>
</evidence>
<feature type="region of interest" description="Disordered" evidence="2">
    <location>
        <begin position="1"/>
        <end position="28"/>
    </location>
</feature>
<feature type="transmembrane region" description="Helical" evidence="3">
    <location>
        <begin position="52"/>
        <end position="71"/>
    </location>
</feature>
<keyword evidence="1" id="KW-0807">Transducer</keyword>
<evidence type="ECO:0000259" key="4">
    <source>
        <dbReference type="PROSITE" id="PS50046"/>
    </source>
</evidence>
<dbReference type="AlphaFoldDB" id="A0ABD4T8W8"/>
<dbReference type="SUPFAM" id="SSF55781">
    <property type="entry name" value="GAF domain-like"/>
    <property type="match status" value="1"/>
</dbReference>
<dbReference type="Gene3D" id="1.10.287.950">
    <property type="entry name" value="Methyl-accepting chemotaxis protein"/>
    <property type="match status" value="1"/>
</dbReference>
<proteinExistence type="predicted"/>
<evidence type="ECO:0000313" key="6">
    <source>
        <dbReference type="EMBL" id="MCM1984959.1"/>
    </source>
</evidence>
<name>A0ABD4T8W8_9CYAN</name>
<dbReference type="InterPro" id="IPR029016">
    <property type="entry name" value="GAF-like_dom_sf"/>
</dbReference>
<dbReference type="Proteomes" id="UP000031561">
    <property type="component" value="Unassembled WGS sequence"/>
</dbReference>
<dbReference type="InterPro" id="IPR004089">
    <property type="entry name" value="MCPsignal_dom"/>
</dbReference>
<sequence length="593" mass="64230">MASHSSSPVAADAQTASAAIAPSRPPKRLSLKPRSLAAMRTEMHHYWQRKTLLIAIFIGITPAVGLGLVLLGQAGRNSSPAAISAPLDSSSAQDPPQSPPGNEPQTLRLPLVLWLGVGTTALLSGGLAWLWLRVFVHAMVRQTTRRIEDLGQSHLSESLQDLGRAVGLMQAQTTGQDLFEVAAIQVRSLLKVDRVLLFCAETVGGDEIAVEECSDPQQAILKQDLSQLPLPLREALRVPTGYVQVCAEVEGSDLPAQGQAALMALGVKAQMVTHIIQDNVSLGIIAAQQTTGPRDWSAVEYQLFAALAKQVALAIERLPGSNPLASSPTRSFSTPTVYPWQDYQAACLTLSQNAALQTQHIQALILHLQELHDLRHGLQHGADQAQTLAKDSSLIMQEGQTALNQALASLSGLQETLVRMTLAGEQLAQTSQQARQLTDQIRQVSDQMNYQAMNASIVTGRQANPEVDTLDLSNEILQMHRQIKQKTSELNALTARTGTELQTLMGTIDQSNEQLVVGLEWFKEVRQKLNGGVAQQVQLESLTQRMGDQFNQHIHLTAVAQEQTQTLVELVNRAAEQSGAMAASMDQRQRTGA</sequence>
<reference evidence="6 7" key="1">
    <citation type="journal article" date="2015" name="Genome Announc.">
        <title>Draft Genome Sequence of Filamentous Marine Cyanobacterium Lyngbya confervoides Strain BDU141951.</title>
        <authorList>
            <person name="Chandrababunaidu M.M."/>
            <person name="Sen D."/>
            <person name="Tripathy S."/>
        </authorList>
    </citation>
    <scope>NUCLEOTIDE SEQUENCE [LARGE SCALE GENOMIC DNA]</scope>
    <source>
        <strain evidence="6 7">BDU141951</strain>
    </source>
</reference>
<feature type="region of interest" description="Disordered" evidence="2">
    <location>
        <begin position="81"/>
        <end position="103"/>
    </location>
</feature>
<dbReference type="GO" id="GO:0007165">
    <property type="term" value="P:signal transduction"/>
    <property type="evidence" value="ECO:0007669"/>
    <property type="project" value="UniProtKB-KW"/>
</dbReference>
<keyword evidence="3" id="KW-0472">Membrane</keyword>
<organism evidence="6 7">
    <name type="scientific">Lyngbya confervoides BDU141951</name>
    <dbReference type="NCBI Taxonomy" id="1574623"/>
    <lineage>
        <taxon>Bacteria</taxon>
        <taxon>Bacillati</taxon>
        <taxon>Cyanobacteriota</taxon>
        <taxon>Cyanophyceae</taxon>
        <taxon>Oscillatoriophycideae</taxon>
        <taxon>Oscillatoriales</taxon>
        <taxon>Microcoleaceae</taxon>
        <taxon>Lyngbya</taxon>
    </lineage>
</organism>
<dbReference type="PROSITE" id="PS50046">
    <property type="entry name" value="PHYTOCHROME_2"/>
    <property type="match status" value="1"/>
</dbReference>
<feature type="transmembrane region" description="Helical" evidence="3">
    <location>
        <begin position="111"/>
        <end position="136"/>
    </location>
</feature>
<keyword evidence="7" id="KW-1185">Reference proteome</keyword>
<dbReference type="RefSeq" id="WP_166283376.1">
    <property type="nucleotide sequence ID" value="NZ_JTHE03000107.1"/>
</dbReference>
<keyword evidence="3" id="KW-1133">Transmembrane helix</keyword>
<comment type="caution">
    <text evidence="6">The sequence shown here is derived from an EMBL/GenBank/DDBJ whole genome shotgun (WGS) entry which is preliminary data.</text>
</comment>